<keyword evidence="1" id="KW-0472">Membrane</keyword>
<keyword evidence="3" id="KW-1185">Reference proteome</keyword>
<dbReference type="EMBL" id="CP032382">
    <property type="protein sequence ID" value="AYB34904.1"/>
    <property type="molecule type" value="Genomic_DNA"/>
</dbReference>
<evidence type="ECO:0000256" key="1">
    <source>
        <dbReference type="SAM" id="Phobius"/>
    </source>
</evidence>
<dbReference type="Proteomes" id="UP000266183">
    <property type="component" value="Chromosome"/>
</dbReference>
<sequence>MEKRLMLIGLMGFTLTVFVYRTWMKTKWHKKRHFTTFYTAELEGEISQVKSGFQGVHFKLNNDSTEYIFHPEPSPTNGHTNFASIAQVGDSVKKPSYADTLSFIKKKKVYRYHFRKFH</sequence>
<dbReference type="OrthoDB" id="886741at2"/>
<evidence type="ECO:0000313" key="2">
    <source>
        <dbReference type="EMBL" id="AYB34904.1"/>
    </source>
</evidence>
<keyword evidence="1" id="KW-0812">Transmembrane</keyword>
<name>A0A385SVD9_9BACT</name>
<dbReference type="RefSeq" id="WP_119758157.1">
    <property type="nucleotide sequence ID" value="NZ_CP032382.1"/>
</dbReference>
<organism evidence="2 3">
    <name type="scientific">Chryseolinea soli</name>
    <dbReference type="NCBI Taxonomy" id="2321403"/>
    <lineage>
        <taxon>Bacteria</taxon>
        <taxon>Pseudomonadati</taxon>
        <taxon>Bacteroidota</taxon>
        <taxon>Cytophagia</taxon>
        <taxon>Cytophagales</taxon>
        <taxon>Fulvivirgaceae</taxon>
        <taxon>Chryseolinea</taxon>
    </lineage>
</organism>
<dbReference type="AlphaFoldDB" id="A0A385SVD9"/>
<accession>A0A385SVD9</accession>
<protein>
    <submittedName>
        <fullName evidence="2">Uncharacterized protein</fullName>
    </submittedName>
</protein>
<keyword evidence="1" id="KW-1133">Transmembrane helix</keyword>
<evidence type="ECO:0000313" key="3">
    <source>
        <dbReference type="Proteomes" id="UP000266183"/>
    </source>
</evidence>
<feature type="transmembrane region" description="Helical" evidence="1">
    <location>
        <begin position="6"/>
        <end position="23"/>
    </location>
</feature>
<gene>
    <name evidence="2" type="ORF">D4L85_31900</name>
</gene>
<reference evidence="3" key="1">
    <citation type="submission" date="2018-09" db="EMBL/GenBank/DDBJ databases">
        <title>Chryseolinea sp. KIS68-18 isolated from soil.</title>
        <authorList>
            <person name="Weon H.-Y."/>
            <person name="Kwon S.-W."/>
            <person name="Lee S.A."/>
        </authorList>
    </citation>
    <scope>NUCLEOTIDE SEQUENCE [LARGE SCALE GENOMIC DNA]</scope>
    <source>
        <strain evidence="3">KIS68-18</strain>
    </source>
</reference>
<dbReference type="KEGG" id="chk:D4L85_31900"/>
<proteinExistence type="predicted"/>